<dbReference type="PRINTS" id="PR00455">
    <property type="entry name" value="HTHTETR"/>
</dbReference>
<dbReference type="PANTHER" id="PTHR30055:SF234">
    <property type="entry name" value="HTH-TYPE TRANSCRIPTIONAL REGULATOR BETI"/>
    <property type="match status" value="1"/>
</dbReference>
<feature type="DNA-binding region" description="H-T-H motif" evidence="4">
    <location>
        <begin position="39"/>
        <end position="58"/>
    </location>
</feature>
<proteinExistence type="predicted"/>
<accession>A0AAU3GPN8</accession>
<gene>
    <name evidence="6" type="ORF">OG626_02230</name>
</gene>
<dbReference type="InterPro" id="IPR036271">
    <property type="entry name" value="Tet_transcr_reg_TetR-rel_C_sf"/>
</dbReference>
<evidence type="ECO:0000256" key="1">
    <source>
        <dbReference type="ARBA" id="ARBA00023015"/>
    </source>
</evidence>
<evidence type="ECO:0000313" key="6">
    <source>
        <dbReference type="EMBL" id="WTY93784.1"/>
    </source>
</evidence>
<evidence type="ECO:0000256" key="3">
    <source>
        <dbReference type="ARBA" id="ARBA00023163"/>
    </source>
</evidence>
<dbReference type="EMBL" id="CP109535">
    <property type="protein sequence ID" value="WTY93784.1"/>
    <property type="molecule type" value="Genomic_DNA"/>
</dbReference>
<dbReference type="InterPro" id="IPR050109">
    <property type="entry name" value="HTH-type_TetR-like_transc_reg"/>
</dbReference>
<evidence type="ECO:0000256" key="2">
    <source>
        <dbReference type="ARBA" id="ARBA00023125"/>
    </source>
</evidence>
<name>A0AAU3GPN8_9ACTN</name>
<sequence length="207" mass="21445">MGSETDRPRGRKRDSDATRAALLTAARDLFGRHGYEAVTLRDIGERAGVDASLIARYFGGKVAVYRSAVAEDTREVSASAQTLDLGSFTAYALHRADRRGAPGPLVQALLSQSSAPEVRASAADEMRTRLISPLAGRLAAEGADDPEGRAEALISCLVGVIAMRSSGLFGGLSAMPPETIGAILEAAVQAHTQGGSAPGPDSAVEEV</sequence>
<reference evidence="6" key="1">
    <citation type="submission" date="2022-10" db="EMBL/GenBank/DDBJ databases">
        <title>The complete genomes of actinobacterial strains from the NBC collection.</title>
        <authorList>
            <person name="Joergensen T.S."/>
            <person name="Alvarez Arevalo M."/>
            <person name="Sterndorff E.B."/>
            <person name="Faurdal D."/>
            <person name="Vuksanovic O."/>
            <person name="Mourched A.-S."/>
            <person name="Charusanti P."/>
            <person name="Shaw S."/>
            <person name="Blin K."/>
            <person name="Weber T."/>
        </authorList>
    </citation>
    <scope>NUCLEOTIDE SEQUENCE</scope>
    <source>
        <strain evidence="6">NBC_01401</strain>
    </source>
</reference>
<keyword evidence="3" id="KW-0804">Transcription</keyword>
<dbReference type="InterPro" id="IPR009057">
    <property type="entry name" value="Homeodomain-like_sf"/>
</dbReference>
<dbReference type="Pfam" id="PF00440">
    <property type="entry name" value="TetR_N"/>
    <property type="match status" value="1"/>
</dbReference>
<dbReference type="SUPFAM" id="SSF48498">
    <property type="entry name" value="Tetracyclin repressor-like, C-terminal domain"/>
    <property type="match status" value="1"/>
</dbReference>
<dbReference type="GO" id="GO:0003700">
    <property type="term" value="F:DNA-binding transcription factor activity"/>
    <property type="evidence" value="ECO:0007669"/>
    <property type="project" value="TreeGrafter"/>
</dbReference>
<dbReference type="PANTHER" id="PTHR30055">
    <property type="entry name" value="HTH-TYPE TRANSCRIPTIONAL REGULATOR RUTR"/>
    <property type="match status" value="1"/>
</dbReference>
<feature type="domain" description="HTH tetR-type" evidence="5">
    <location>
        <begin position="16"/>
        <end position="76"/>
    </location>
</feature>
<dbReference type="AlphaFoldDB" id="A0AAU3GPN8"/>
<dbReference type="SUPFAM" id="SSF46689">
    <property type="entry name" value="Homeodomain-like"/>
    <property type="match status" value="1"/>
</dbReference>
<keyword evidence="2 4" id="KW-0238">DNA-binding</keyword>
<dbReference type="PROSITE" id="PS50977">
    <property type="entry name" value="HTH_TETR_2"/>
    <property type="match status" value="1"/>
</dbReference>
<dbReference type="InterPro" id="IPR041678">
    <property type="entry name" value="TetR_C_16"/>
</dbReference>
<protein>
    <submittedName>
        <fullName evidence="6">TetR family transcriptional regulator</fullName>
    </submittedName>
</protein>
<dbReference type="Pfam" id="PF17920">
    <property type="entry name" value="TetR_C_16"/>
    <property type="match status" value="1"/>
</dbReference>
<organism evidence="6">
    <name type="scientific">Streptomyces sp. NBC_01401</name>
    <dbReference type="NCBI Taxonomy" id="2903854"/>
    <lineage>
        <taxon>Bacteria</taxon>
        <taxon>Bacillati</taxon>
        <taxon>Actinomycetota</taxon>
        <taxon>Actinomycetes</taxon>
        <taxon>Kitasatosporales</taxon>
        <taxon>Streptomycetaceae</taxon>
        <taxon>Streptomyces</taxon>
    </lineage>
</organism>
<dbReference type="GO" id="GO:0000976">
    <property type="term" value="F:transcription cis-regulatory region binding"/>
    <property type="evidence" value="ECO:0007669"/>
    <property type="project" value="TreeGrafter"/>
</dbReference>
<dbReference type="InterPro" id="IPR001647">
    <property type="entry name" value="HTH_TetR"/>
</dbReference>
<evidence type="ECO:0000259" key="5">
    <source>
        <dbReference type="PROSITE" id="PS50977"/>
    </source>
</evidence>
<evidence type="ECO:0000256" key="4">
    <source>
        <dbReference type="PROSITE-ProRule" id="PRU00335"/>
    </source>
</evidence>
<dbReference type="Gene3D" id="1.10.357.10">
    <property type="entry name" value="Tetracycline Repressor, domain 2"/>
    <property type="match status" value="1"/>
</dbReference>
<keyword evidence="1" id="KW-0805">Transcription regulation</keyword>